<name>A0A5B6UFA2_9ROSI</name>
<evidence type="ECO:0000313" key="3">
    <source>
        <dbReference type="EMBL" id="KAA3455446.1"/>
    </source>
</evidence>
<evidence type="ECO:0000313" key="4">
    <source>
        <dbReference type="Proteomes" id="UP000325315"/>
    </source>
</evidence>
<dbReference type="EMBL" id="SMMG02000012">
    <property type="protein sequence ID" value="KAA3455446.1"/>
    <property type="molecule type" value="Genomic_DNA"/>
</dbReference>
<dbReference type="SUPFAM" id="SSF52058">
    <property type="entry name" value="L domain-like"/>
    <property type="match status" value="1"/>
</dbReference>
<protein>
    <submittedName>
        <fullName evidence="3">Disease resistance protein RPM1-like</fullName>
    </submittedName>
</protein>
<reference evidence="4" key="1">
    <citation type="journal article" date="2019" name="Plant Biotechnol. J.">
        <title>Genome sequencing of the Australian wild diploid species Gossypium australe highlights disease resistance and delayed gland morphogenesis.</title>
        <authorList>
            <person name="Cai Y."/>
            <person name="Cai X."/>
            <person name="Wang Q."/>
            <person name="Wang P."/>
            <person name="Zhang Y."/>
            <person name="Cai C."/>
            <person name="Xu Y."/>
            <person name="Wang K."/>
            <person name="Zhou Z."/>
            <person name="Wang C."/>
            <person name="Geng S."/>
            <person name="Li B."/>
            <person name="Dong Q."/>
            <person name="Hou Y."/>
            <person name="Wang H."/>
            <person name="Ai P."/>
            <person name="Liu Z."/>
            <person name="Yi F."/>
            <person name="Sun M."/>
            <person name="An G."/>
            <person name="Cheng J."/>
            <person name="Zhang Y."/>
            <person name="Shi Q."/>
            <person name="Xie Y."/>
            <person name="Shi X."/>
            <person name="Chang Y."/>
            <person name="Huang F."/>
            <person name="Chen Y."/>
            <person name="Hong S."/>
            <person name="Mi L."/>
            <person name="Sun Q."/>
            <person name="Zhang L."/>
            <person name="Zhou B."/>
            <person name="Peng R."/>
            <person name="Zhang X."/>
            <person name="Liu F."/>
        </authorList>
    </citation>
    <scope>NUCLEOTIDE SEQUENCE [LARGE SCALE GENOMIC DNA]</scope>
    <source>
        <strain evidence="4">cv. PA1801</strain>
    </source>
</reference>
<dbReference type="OrthoDB" id="1002404at2759"/>
<dbReference type="InterPro" id="IPR055414">
    <property type="entry name" value="LRR_R13L4/SHOC2-like"/>
</dbReference>
<keyword evidence="1" id="KW-0677">Repeat</keyword>
<evidence type="ECO:0000259" key="2">
    <source>
        <dbReference type="Pfam" id="PF23598"/>
    </source>
</evidence>
<evidence type="ECO:0000256" key="1">
    <source>
        <dbReference type="ARBA" id="ARBA00022737"/>
    </source>
</evidence>
<sequence>MKSSKKSIAEWKKVRDNLGWELSNNPSLELMRTILLLYYEIRRNRISRLWMAGVLETVCFKSRREMTLECLGHLKCTILYEILQFRYQKKKVFLLHAMEKMEKNKEEIIAAQSKVLDLEDAPIDELPIITPKIEKLPNEIVKLQDLRQLSASYLTKRELKYFLEEIWSIVVPQIFSLQVVSRLRVTSALLLQEMEQLTRNGMPSQLMLLHSPYLEKLTLDGKLGKVPHWFNTLLNLKFLSLQFTEVGEDAVSHLQALPNLLKLNLSNNAFVGKRLCLVEGFKKLQYLNLCQLPQQKEIVIETGVMPGLKDSTSSNARS</sequence>
<dbReference type="AlphaFoldDB" id="A0A5B6UFA2"/>
<dbReference type="InterPro" id="IPR032675">
    <property type="entry name" value="LRR_dom_sf"/>
</dbReference>
<dbReference type="Proteomes" id="UP000325315">
    <property type="component" value="Unassembled WGS sequence"/>
</dbReference>
<dbReference type="Pfam" id="PF23598">
    <property type="entry name" value="LRR_14"/>
    <property type="match status" value="1"/>
</dbReference>
<proteinExistence type="predicted"/>
<feature type="domain" description="Disease resistance R13L4/SHOC-2-like LRR" evidence="2">
    <location>
        <begin position="138"/>
        <end position="310"/>
    </location>
</feature>
<organism evidence="3 4">
    <name type="scientific">Gossypium australe</name>
    <dbReference type="NCBI Taxonomy" id="47621"/>
    <lineage>
        <taxon>Eukaryota</taxon>
        <taxon>Viridiplantae</taxon>
        <taxon>Streptophyta</taxon>
        <taxon>Embryophyta</taxon>
        <taxon>Tracheophyta</taxon>
        <taxon>Spermatophyta</taxon>
        <taxon>Magnoliopsida</taxon>
        <taxon>eudicotyledons</taxon>
        <taxon>Gunneridae</taxon>
        <taxon>Pentapetalae</taxon>
        <taxon>rosids</taxon>
        <taxon>malvids</taxon>
        <taxon>Malvales</taxon>
        <taxon>Malvaceae</taxon>
        <taxon>Malvoideae</taxon>
        <taxon>Gossypium</taxon>
    </lineage>
</organism>
<gene>
    <name evidence="3" type="ORF">EPI10_018477</name>
</gene>
<dbReference type="Gene3D" id="3.80.10.10">
    <property type="entry name" value="Ribonuclease Inhibitor"/>
    <property type="match status" value="1"/>
</dbReference>
<comment type="caution">
    <text evidence="3">The sequence shown here is derived from an EMBL/GenBank/DDBJ whole genome shotgun (WGS) entry which is preliminary data.</text>
</comment>
<keyword evidence="4" id="KW-1185">Reference proteome</keyword>
<accession>A0A5B6UFA2</accession>